<organism evidence="2 3">
    <name type="scientific">Streptomyces nitrosporeus</name>
    <dbReference type="NCBI Taxonomy" id="28894"/>
    <lineage>
        <taxon>Bacteria</taxon>
        <taxon>Bacillati</taxon>
        <taxon>Actinomycetota</taxon>
        <taxon>Actinomycetes</taxon>
        <taxon>Kitasatosporales</taxon>
        <taxon>Streptomycetaceae</taxon>
        <taxon>Streptomyces</taxon>
    </lineage>
</organism>
<proteinExistence type="predicted"/>
<gene>
    <name evidence="2" type="ORF">CP967_03485</name>
</gene>
<dbReference type="EMBL" id="CP023702">
    <property type="protein sequence ID" value="QEU71141.1"/>
    <property type="molecule type" value="Genomic_DNA"/>
</dbReference>
<feature type="region of interest" description="Disordered" evidence="1">
    <location>
        <begin position="21"/>
        <end position="44"/>
    </location>
</feature>
<evidence type="ECO:0008006" key="4">
    <source>
        <dbReference type="Google" id="ProtNLM"/>
    </source>
</evidence>
<reference evidence="2 3" key="1">
    <citation type="submission" date="2017-09" db="EMBL/GenBank/DDBJ databases">
        <authorList>
            <person name="Lee N."/>
            <person name="Cho B.-K."/>
        </authorList>
    </citation>
    <scope>NUCLEOTIDE SEQUENCE [LARGE SCALE GENOMIC DNA]</scope>
    <source>
        <strain evidence="2 3">ATCC 12769</strain>
    </source>
</reference>
<dbReference type="KEGG" id="snk:CP967_03485"/>
<dbReference type="Proteomes" id="UP000326178">
    <property type="component" value="Chromosome"/>
</dbReference>
<dbReference type="OrthoDB" id="5491442at2"/>
<evidence type="ECO:0000313" key="3">
    <source>
        <dbReference type="Proteomes" id="UP000326178"/>
    </source>
</evidence>
<dbReference type="Gene3D" id="3.40.50.150">
    <property type="entry name" value="Vaccinia Virus protein VP39"/>
    <property type="match status" value="1"/>
</dbReference>
<keyword evidence="3" id="KW-1185">Reference proteome</keyword>
<accession>A0A5J6F4H4</accession>
<evidence type="ECO:0000256" key="1">
    <source>
        <dbReference type="SAM" id="MobiDB-lite"/>
    </source>
</evidence>
<dbReference type="InterPro" id="IPR029063">
    <property type="entry name" value="SAM-dependent_MTases_sf"/>
</dbReference>
<protein>
    <recommendedName>
        <fullName evidence="4">Nodulation protein S (NodS)</fullName>
    </recommendedName>
</protein>
<dbReference type="RefSeq" id="WP_150486504.1">
    <property type="nucleotide sequence ID" value="NZ_BMUV01000017.1"/>
</dbReference>
<name>A0A5J6F4H4_9ACTN</name>
<dbReference type="AlphaFoldDB" id="A0A5J6F4H4"/>
<sequence length="409" mass="43735">MTDIVVVLRAEDAVLDFLSVLTPPPPGDDSARPGGDAAPDDPPEVHVLLADRGEHLLMPPAMPLAERLALLAGQVREADESAASPGPGALGDALARAAAGRPVRVWTHSPADNRRSRGRVGHDLATALDTAPPAGGATVWHAVGYSPYLQFVSELDRPLGRGPVAAKLDFVNRHARHLLESDSPQHLVETGRVPTTERYFTAGPGERLRLFALLASLDDEAAAVPDPWEFASSPYETERLDATTAWIARFRDPGAGPLVEVGACEGALTGRLAGKGYTVEATEPNPVFRTRLAEGPGSVDTVRVHPQGLEELARAPRLTGSAYLLIEMLYYGQDPELLTALPADLVFVALEPEALDTSLRPWLAASPHWEQIDETVLVRPALETVCGGRAHLRKRGSTGVLLRRRPPAA</sequence>
<evidence type="ECO:0000313" key="2">
    <source>
        <dbReference type="EMBL" id="QEU71141.1"/>
    </source>
</evidence>
<dbReference type="SUPFAM" id="SSF53335">
    <property type="entry name" value="S-adenosyl-L-methionine-dependent methyltransferases"/>
    <property type="match status" value="1"/>
</dbReference>